<dbReference type="CDD" id="cd03794">
    <property type="entry name" value="GT4_WbuB-like"/>
    <property type="match status" value="1"/>
</dbReference>
<keyword evidence="4" id="KW-1185">Reference proteome</keyword>
<keyword evidence="1" id="KW-0812">Transmembrane</keyword>
<proteinExistence type="predicted"/>
<dbReference type="SUPFAM" id="SSF53756">
    <property type="entry name" value="UDP-Glycosyltransferase/glycogen phosphorylase"/>
    <property type="match status" value="1"/>
</dbReference>
<feature type="transmembrane region" description="Helical" evidence="1">
    <location>
        <begin position="106"/>
        <end position="123"/>
    </location>
</feature>
<evidence type="ECO:0000313" key="4">
    <source>
        <dbReference type="Proteomes" id="UP001559623"/>
    </source>
</evidence>
<dbReference type="PANTHER" id="PTHR45947:SF3">
    <property type="entry name" value="SULFOQUINOVOSYL TRANSFERASE SQD2"/>
    <property type="match status" value="1"/>
</dbReference>
<dbReference type="InterPro" id="IPR050194">
    <property type="entry name" value="Glycosyltransferase_grp1"/>
</dbReference>
<dbReference type="InterPro" id="IPR028098">
    <property type="entry name" value="Glyco_trans_4-like_N"/>
</dbReference>
<dbReference type="PANTHER" id="PTHR45947">
    <property type="entry name" value="SULFOQUINOVOSYL TRANSFERASE SQD2"/>
    <property type="match status" value="1"/>
</dbReference>
<name>A0ABV3X4V3_9FIRM</name>
<protein>
    <submittedName>
        <fullName evidence="3">Glycosyltransferase family 4 protein</fullName>
    </submittedName>
</protein>
<sequence length="391" mass="44779">MKRILLLSQFFFPDRTGTGRVMGELFSSLSENGFSVDVIASRQEYGDVSGRVLPAFETYGDVRVFRCFRWFRSKENAFGRVFNYVMVVLCSLWTAIHHGLTGKKDILVSVSNPPLMPFLGLLLRRKRQRFIYILHDLYPDIAIAMHVVGEKHLFSRVMFAVNRYVFRHADKVVVLGRDMEKYLMTAYHVPETHLAVIENWASDGVVFRRKEQEGRFKILYTGNMGRFHNLELSVEALRELPEATLVFVGEGASKAGLMEQAREMENVEFRSFLPEAEYQEALAEADAFLVSLEEDLSGLAVPSKFYTYLAAGRPVLAISDPMTEMAMTIRENRLGFVLPHGDVGAFCAAVDFLQAHPQEACEMGERARKLYLEKYRKETIVRKYAELFMNM</sequence>
<comment type="caution">
    <text evidence="3">The sequence shown here is derived from an EMBL/GenBank/DDBJ whole genome shotgun (WGS) entry which is preliminary data.</text>
</comment>
<feature type="domain" description="Glycosyltransferase subfamily 4-like N-terminal" evidence="2">
    <location>
        <begin position="16"/>
        <end position="200"/>
    </location>
</feature>
<evidence type="ECO:0000259" key="2">
    <source>
        <dbReference type="Pfam" id="PF13579"/>
    </source>
</evidence>
<dbReference type="RefSeq" id="WP_368846939.1">
    <property type="nucleotide sequence ID" value="NZ_CP194411.1"/>
</dbReference>
<organism evidence="3 4">
    <name type="scientific">Selenomonas sputigena</name>
    <dbReference type="NCBI Taxonomy" id="69823"/>
    <lineage>
        <taxon>Bacteria</taxon>
        <taxon>Bacillati</taxon>
        <taxon>Bacillota</taxon>
        <taxon>Negativicutes</taxon>
        <taxon>Selenomonadales</taxon>
        <taxon>Selenomonadaceae</taxon>
        <taxon>Selenomonas</taxon>
    </lineage>
</organism>
<dbReference type="Pfam" id="PF13579">
    <property type="entry name" value="Glyco_trans_4_4"/>
    <property type="match status" value="1"/>
</dbReference>
<gene>
    <name evidence="3" type="ORF">QCO44_06110</name>
</gene>
<dbReference type="Gene3D" id="3.40.50.2000">
    <property type="entry name" value="Glycogen Phosphorylase B"/>
    <property type="match status" value="2"/>
</dbReference>
<dbReference type="Pfam" id="PF13692">
    <property type="entry name" value="Glyco_trans_1_4"/>
    <property type="match status" value="1"/>
</dbReference>
<reference evidence="3 4" key="1">
    <citation type="submission" date="2023-04" db="EMBL/GenBank/DDBJ databases">
        <title>Genome Sequence of Selenomonas sputigena ATCC 33150.</title>
        <authorList>
            <person name="Miller D.P."/>
            <person name="Anvari S."/>
            <person name="Polson S.W."/>
            <person name="Macdonald M."/>
            <person name="Mcdowell J.V."/>
        </authorList>
    </citation>
    <scope>NUCLEOTIDE SEQUENCE [LARGE SCALE GENOMIC DNA]</scope>
    <source>
        <strain evidence="3 4">ATCC 33150</strain>
    </source>
</reference>
<evidence type="ECO:0000256" key="1">
    <source>
        <dbReference type="SAM" id="Phobius"/>
    </source>
</evidence>
<dbReference type="Proteomes" id="UP001559623">
    <property type="component" value="Unassembled WGS sequence"/>
</dbReference>
<keyword evidence="1" id="KW-0472">Membrane</keyword>
<keyword evidence="1" id="KW-1133">Transmembrane helix</keyword>
<dbReference type="EMBL" id="JARVLH010000003">
    <property type="protein sequence ID" value="MEX5285213.1"/>
    <property type="molecule type" value="Genomic_DNA"/>
</dbReference>
<accession>A0ABV3X4V3</accession>
<evidence type="ECO:0000313" key="3">
    <source>
        <dbReference type="EMBL" id="MEX5285213.1"/>
    </source>
</evidence>
<feature type="transmembrane region" description="Helical" evidence="1">
    <location>
        <begin position="81"/>
        <end position="100"/>
    </location>
</feature>